<gene>
    <name evidence="2" type="ORF">CP959_10275</name>
</gene>
<protein>
    <recommendedName>
        <fullName evidence="1">EAL domain-containing protein</fullName>
    </recommendedName>
</protein>
<keyword evidence="3" id="KW-1185">Reference proteome</keyword>
<dbReference type="EMBL" id="NXIC01000041">
    <property type="protein sequence ID" value="RXI24622.1"/>
    <property type="molecule type" value="Genomic_DNA"/>
</dbReference>
<organism evidence="2 3">
    <name type="scientific">Aliarcobacter skirrowii CCUG 10374</name>
    <dbReference type="NCBI Taxonomy" id="1032239"/>
    <lineage>
        <taxon>Bacteria</taxon>
        <taxon>Pseudomonadati</taxon>
        <taxon>Campylobacterota</taxon>
        <taxon>Epsilonproteobacteria</taxon>
        <taxon>Campylobacterales</taxon>
        <taxon>Arcobacteraceae</taxon>
        <taxon>Aliarcobacter</taxon>
    </lineage>
</organism>
<feature type="non-terminal residue" evidence="2">
    <location>
        <position position="157"/>
    </location>
</feature>
<dbReference type="PROSITE" id="PS50883">
    <property type="entry name" value="EAL"/>
    <property type="match status" value="1"/>
</dbReference>
<evidence type="ECO:0000313" key="3">
    <source>
        <dbReference type="Proteomes" id="UP000290580"/>
    </source>
</evidence>
<evidence type="ECO:0000313" key="2">
    <source>
        <dbReference type="EMBL" id="RXI24622.1"/>
    </source>
</evidence>
<evidence type="ECO:0000259" key="1">
    <source>
        <dbReference type="PROSITE" id="PS50883"/>
    </source>
</evidence>
<reference evidence="2 3" key="1">
    <citation type="submission" date="2017-09" db="EMBL/GenBank/DDBJ databases">
        <title>Genomics of the genus Arcobacter.</title>
        <authorList>
            <person name="Perez-Cataluna A."/>
            <person name="Figueras M.J."/>
            <person name="Salas-Masso N."/>
        </authorList>
    </citation>
    <scope>NUCLEOTIDE SEQUENCE [LARGE SCALE GENOMIC DNA]</scope>
    <source>
        <strain evidence="2 3">LMG 6621</strain>
    </source>
</reference>
<accession>A0ABY0EFB2</accession>
<proteinExistence type="predicted"/>
<name>A0ABY0EFB2_9BACT</name>
<dbReference type="Proteomes" id="UP000290580">
    <property type="component" value="Unassembled WGS sequence"/>
</dbReference>
<dbReference type="InterPro" id="IPR035919">
    <property type="entry name" value="EAL_sf"/>
</dbReference>
<comment type="caution">
    <text evidence="2">The sequence shown here is derived from an EMBL/GenBank/DDBJ whole genome shotgun (WGS) entry which is preliminary data.</text>
</comment>
<sequence length="157" mass="17800">TVVDIIERADFNLAFVLDSYSFDEPDKIVMNEAAPQLYDREGEKLAIGSVISVAEKLQIAHKFDKLVIVKTIAHIRGTDLQHAVAINLSMSSISDSSFMKWLETVLQANKDILDKIVFSITSYTAYLNKEIFVMFIRNIHEIGAGIILKRYKTDEYP</sequence>
<dbReference type="InterPro" id="IPR001633">
    <property type="entry name" value="EAL_dom"/>
</dbReference>
<dbReference type="Gene3D" id="3.20.20.450">
    <property type="entry name" value="EAL domain"/>
    <property type="match status" value="1"/>
</dbReference>
<dbReference type="RefSeq" id="WP_128994525.1">
    <property type="nucleotide sequence ID" value="NZ_NXIC01000041.1"/>
</dbReference>
<feature type="non-terminal residue" evidence="2">
    <location>
        <position position="1"/>
    </location>
</feature>
<dbReference type="Pfam" id="PF00563">
    <property type="entry name" value="EAL"/>
    <property type="match status" value="1"/>
</dbReference>
<dbReference type="SUPFAM" id="SSF141868">
    <property type="entry name" value="EAL domain-like"/>
    <property type="match status" value="1"/>
</dbReference>
<feature type="domain" description="EAL" evidence="1">
    <location>
        <begin position="1"/>
        <end position="157"/>
    </location>
</feature>